<dbReference type="AlphaFoldDB" id="A0A834RAG7"/>
<feature type="compositionally biased region" description="Basic residues" evidence="1">
    <location>
        <begin position="493"/>
        <end position="503"/>
    </location>
</feature>
<feature type="region of interest" description="Disordered" evidence="1">
    <location>
        <begin position="283"/>
        <end position="315"/>
    </location>
</feature>
<protein>
    <submittedName>
        <fullName evidence="2 3">Uncharacterized protein</fullName>
    </submittedName>
</protein>
<reference evidence="4" key="1">
    <citation type="journal article" date="2020" name="PLoS Negl. Trop. Dis.">
        <title>High-quality nuclear genome for Sarcoptes scabiei-A critical resource for a neglected parasite.</title>
        <authorList>
            <person name="Korhonen P.K."/>
            <person name="Gasser R.B."/>
            <person name="Ma G."/>
            <person name="Wang T."/>
            <person name="Stroehlein A.J."/>
            <person name="Young N.D."/>
            <person name="Ang C.S."/>
            <person name="Fernando D.D."/>
            <person name="Lu H.C."/>
            <person name="Taylor S."/>
            <person name="Reynolds S.L."/>
            <person name="Mofiz E."/>
            <person name="Najaraj S.H."/>
            <person name="Gowda H."/>
            <person name="Madugundu A."/>
            <person name="Renuse S."/>
            <person name="Holt D."/>
            <person name="Pandey A."/>
            <person name="Papenfuss A.T."/>
            <person name="Fischer K."/>
        </authorList>
    </citation>
    <scope>NUCLEOTIDE SEQUENCE [LARGE SCALE GENOMIC DNA]</scope>
</reference>
<gene>
    <name evidence="2" type="ORF">SSS_538</name>
</gene>
<feature type="region of interest" description="Disordered" evidence="1">
    <location>
        <begin position="464"/>
        <end position="538"/>
    </location>
</feature>
<evidence type="ECO:0000313" key="3">
    <source>
        <dbReference type="EnsemblMetazoa" id="KAF7492814.1"/>
    </source>
</evidence>
<organism evidence="2">
    <name type="scientific">Sarcoptes scabiei</name>
    <name type="common">Itch mite</name>
    <name type="synonym">Acarus scabiei</name>
    <dbReference type="NCBI Taxonomy" id="52283"/>
    <lineage>
        <taxon>Eukaryota</taxon>
        <taxon>Metazoa</taxon>
        <taxon>Ecdysozoa</taxon>
        <taxon>Arthropoda</taxon>
        <taxon>Chelicerata</taxon>
        <taxon>Arachnida</taxon>
        <taxon>Acari</taxon>
        <taxon>Acariformes</taxon>
        <taxon>Sarcoptiformes</taxon>
        <taxon>Astigmata</taxon>
        <taxon>Psoroptidia</taxon>
        <taxon>Sarcoptoidea</taxon>
        <taxon>Sarcoptidae</taxon>
        <taxon>Sarcoptinae</taxon>
        <taxon>Sarcoptes</taxon>
    </lineage>
</organism>
<keyword evidence="4" id="KW-1185">Reference proteome</keyword>
<evidence type="ECO:0000256" key="1">
    <source>
        <dbReference type="SAM" id="MobiDB-lite"/>
    </source>
</evidence>
<dbReference type="EnsemblMetazoa" id="SSS_538s_mrna">
    <property type="protein sequence ID" value="KAF7492814.1"/>
    <property type="gene ID" value="SSS_538"/>
</dbReference>
<feature type="compositionally biased region" description="Low complexity" evidence="1">
    <location>
        <begin position="195"/>
        <end position="208"/>
    </location>
</feature>
<reference evidence="3" key="3">
    <citation type="submission" date="2022-06" db="UniProtKB">
        <authorList>
            <consortium name="EnsemblMetazoa"/>
        </authorList>
    </citation>
    <scope>IDENTIFICATION</scope>
</reference>
<feature type="region of interest" description="Disordered" evidence="1">
    <location>
        <begin position="168"/>
        <end position="224"/>
    </location>
</feature>
<name>A0A834RAG7_SARSC</name>
<sequence length="538" mass="62950">MRHSVRLDETSRTIPTTTRIRWNSHHNHHHHHHNLNPFQYGSSSLIESNNPIVSQSPRTILIETIERPQPINLIFRSLSSQLNLIQDHQESNDEESNEREHYELIKNERPIRMILNITKPIIQEVNEMIVPIRNIRQQIQPIQEFIETKVMREQFGFEANHFAVRNPNEHHHRQQQQQQHGDVNEDDGSEELNSNDESNSTSNNNNIDGSHHNESGDVNPNNQNATIVQGVNHYDADDRILKHSNLMNTKFEIEKSRLRSPSLSPSSTLSYWWNESDKMMILNDGDESKSNPFRETKRSNTDHNDGDLNHLDRDRKTNEIDLQQYVDFIHNLQQRQQQSQTNLLSTSRFDRKSFINIERIDEEDGPNVTRTMIQTDLYRHRNHLENDNSSGDDKDEIISTNLDNQIQMRIDELNPTTESHSNGSTMIENLVQSNQSKDFDNDLDTVVGVSDENLLFVLQKQSPNSISDETKHENSIGEKNFEDNKNVSDDNHHHHHHHHRRKQPIINNYEERNNDSNDHNDNGRDVRNHPPSSIIEQR</sequence>
<evidence type="ECO:0000313" key="4">
    <source>
        <dbReference type="Proteomes" id="UP000070412"/>
    </source>
</evidence>
<evidence type="ECO:0000313" key="2">
    <source>
        <dbReference type="EMBL" id="KAF7492814.1"/>
    </source>
</evidence>
<accession>A0A834RAG7</accession>
<dbReference type="EMBL" id="WVUK01000056">
    <property type="protein sequence ID" value="KAF7492814.1"/>
    <property type="molecule type" value="Genomic_DNA"/>
</dbReference>
<feature type="compositionally biased region" description="Basic and acidic residues" evidence="1">
    <location>
        <begin position="286"/>
        <end position="315"/>
    </location>
</feature>
<feature type="compositionally biased region" description="Basic and acidic residues" evidence="1">
    <location>
        <begin position="509"/>
        <end position="528"/>
    </location>
</feature>
<feature type="compositionally biased region" description="Basic and acidic residues" evidence="1">
    <location>
        <begin position="468"/>
        <end position="492"/>
    </location>
</feature>
<feature type="compositionally biased region" description="Acidic residues" evidence="1">
    <location>
        <begin position="184"/>
        <end position="194"/>
    </location>
</feature>
<reference evidence="2" key="2">
    <citation type="submission" date="2020-01" db="EMBL/GenBank/DDBJ databases">
        <authorList>
            <person name="Korhonen P.K.K."/>
            <person name="Guangxu M.G."/>
            <person name="Wang T.W."/>
            <person name="Stroehlein A.J.S."/>
            <person name="Young N.D."/>
            <person name="Ang C.-S.A."/>
            <person name="Fernando D.W.F."/>
            <person name="Lu H.L."/>
            <person name="Taylor S.T."/>
            <person name="Ehtesham M.E.M."/>
            <person name="Najaraj S.H.N."/>
            <person name="Harsha G.H.G."/>
            <person name="Madugundu A.M."/>
            <person name="Renuse S.R."/>
            <person name="Holt D.H."/>
            <person name="Pandey A.P."/>
            <person name="Papenfuss A.P."/>
            <person name="Gasser R.B.G."/>
            <person name="Fischer K.F."/>
        </authorList>
    </citation>
    <scope>NUCLEOTIDE SEQUENCE</scope>
    <source>
        <strain evidence="2">SSS_KF_BRIS2020</strain>
    </source>
</reference>
<proteinExistence type="predicted"/>
<dbReference type="Proteomes" id="UP000070412">
    <property type="component" value="Unassembled WGS sequence"/>
</dbReference>